<proteinExistence type="predicted"/>
<dbReference type="InterPro" id="IPR013783">
    <property type="entry name" value="Ig-like_fold"/>
</dbReference>
<dbReference type="Gene3D" id="2.60.40.10">
    <property type="entry name" value="Immunoglobulins"/>
    <property type="match status" value="2"/>
</dbReference>
<protein>
    <submittedName>
        <fullName evidence="2">APHP domain protein</fullName>
    </submittedName>
</protein>
<gene>
    <name evidence="2" type="ordered locus">Metbo_1805</name>
</gene>
<keyword evidence="3" id="KW-1185">Reference proteome</keyword>
<reference evidence="3" key="1">
    <citation type="submission" date="2011-02" db="EMBL/GenBank/DDBJ databases">
        <title>Complete sequence of Methanobacterium sp. AL-21.</title>
        <authorList>
            <consortium name="US DOE Joint Genome Institute"/>
            <person name="Lucas S."/>
            <person name="Copeland A."/>
            <person name="Lapidus A."/>
            <person name="Cheng J.-F."/>
            <person name="Goodwin L."/>
            <person name="Pitluck S."/>
            <person name="Chertkov O."/>
            <person name="Detter J.C."/>
            <person name="Han C."/>
            <person name="Tapia R."/>
            <person name="Land M."/>
            <person name="Hauser L."/>
            <person name="Kyrpides N."/>
            <person name="Ivanova N."/>
            <person name="Mikhailova N."/>
            <person name="Pagani I."/>
            <person name="Cadillo-Quiroz H."/>
            <person name="Imachi H."/>
            <person name="Zinder S."/>
            <person name="Liu W."/>
            <person name="Woyke T."/>
        </authorList>
    </citation>
    <scope>NUCLEOTIDE SEQUENCE [LARGE SCALE GENOMIC DNA]</scope>
    <source>
        <strain evidence="3">AL-21</strain>
    </source>
</reference>
<evidence type="ECO:0000259" key="1">
    <source>
        <dbReference type="Pfam" id="PF07705"/>
    </source>
</evidence>
<dbReference type="OrthoDB" id="103676at2157"/>
<dbReference type="STRING" id="877455.Metbo_1805"/>
<dbReference type="EMBL" id="CP002551">
    <property type="protein sequence ID" value="ADZ10027.1"/>
    <property type="molecule type" value="Genomic_DNA"/>
</dbReference>
<dbReference type="HOGENOM" id="CLU_542520_0_0_2"/>
<organism evidence="2 3">
    <name type="scientific">Methanobacterium lacus (strain AL-21)</name>
    <dbReference type="NCBI Taxonomy" id="877455"/>
    <lineage>
        <taxon>Archaea</taxon>
        <taxon>Methanobacteriati</taxon>
        <taxon>Methanobacteriota</taxon>
        <taxon>Methanomada group</taxon>
        <taxon>Methanobacteria</taxon>
        <taxon>Methanobacteriales</taxon>
        <taxon>Methanobacteriaceae</taxon>
        <taxon>Methanobacterium</taxon>
    </lineage>
</organism>
<sequence length="502" mass="55632" precursor="true">MNSKNWLKSALITMLSLSFVLCFVPFSSAHILIIGDSHSDIPDAYSETKSVASLLKSKGYQVYEVYRNNATTKNILKGMYGADAIIYAGHGGYKSENYDSNGGSASAPFALVGSNDFIWGIGNKMREGWNGKLFSAPIKNNIPVLILQSCFSTGWVDNKEVANPTATVYNFARMFTGTGANYYATSWIGADFVKDLINGAKNFKEANKLNYDPITKSTVYKNTTIWRNNHGYSAFIGNWLGTFPKANKTTKYNDAAAEAWYNSDRSKNPFQPDLTVTNVINPKVGLIGHTFSTTAVIKNIANASSSGFYVSFYLKHDPNNKLVYLGKSFVSSLAGNSIRYVKKTVTLPSKISSGNYYIAAYVDSDETNAESNENNNYKKSSYKTQITHPFKDLLSSNLNATILNKKLLVSNTVKNRGNTKTDSFYVNYYLKKNGQTGLGTYVGHKYFDGLSSGKSVSHNIQFTLKKSYSSDYKIVSYIDPQIKIKESNRTNNIQISSIKLSH</sequence>
<evidence type="ECO:0000313" key="3">
    <source>
        <dbReference type="Proteomes" id="UP000007490"/>
    </source>
</evidence>
<dbReference type="eggNOG" id="arCOG02532">
    <property type="taxonomic scope" value="Archaea"/>
</dbReference>
<dbReference type="AlphaFoldDB" id="F0TA77"/>
<evidence type="ECO:0000313" key="2">
    <source>
        <dbReference type="EMBL" id="ADZ10027.1"/>
    </source>
</evidence>
<dbReference type="InterPro" id="IPR011635">
    <property type="entry name" value="CARDB"/>
</dbReference>
<feature type="domain" description="CARDB" evidence="1">
    <location>
        <begin position="271"/>
        <end position="378"/>
    </location>
</feature>
<name>F0TA77_METLA</name>
<reference evidence="2 3" key="2">
    <citation type="journal article" date="2014" name="Int. J. Syst. Evol. Microbiol.">
        <title>Methanobacterium paludis sp. nov. and a novel strain of Methanobacterium lacus isolated from northern peatlands.</title>
        <authorList>
            <person name="Cadillo-Quiroz H."/>
            <person name="Brauer S.L."/>
            <person name="Goodson N."/>
            <person name="Yavitt J.B."/>
            <person name="Zinder S.H."/>
        </authorList>
    </citation>
    <scope>NUCLEOTIDE SEQUENCE [LARGE SCALE GENOMIC DNA]</scope>
    <source>
        <strain evidence="2 3">AL-21</strain>
    </source>
</reference>
<feature type="domain" description="CARDB" evidence="1">
    <location>
        <begin position="399"/>
        <end position="493"/>
    </location>
</feature>
<accession>F0TA77</accession>
<dbReference type="RefSeq" id="WP_013645378.1">
    <property type="nucleotide sequence ID" value="NC_015216.1"/>
</dbReference>
<dbReference type="Pfam" id="PF07705">
    <property type="entry name" value="CARDB"/>
    <property type="match status" value="2"/>
</dbReference>
<dbReference type="KEGG" id="mel:Metbo_1805"/>
<dbReference type="Proteomes" id="UP000007490">
    <property type="component" value="Chromosome"/>
</dbReference>
<dbReference type="GeneID" id="25394750"/>